<keyword evidence="3" id="KW-1003">Cell membrane</keyword>
<dbReference type="PANTHER" id="PTHR32502:SF8">
    <property type="entry name" value="N-ACETYLGALACTOSAMINE PERMEASE IIC COMPONENT 1"/>
    <property type="match status" value="1"/>
</dbReference>
<comment type="subcellular location">
    <subcellularLocation>
        <location evidence="1">Cell membrane</location>
        <topology evidence="1">Multi-pass membrane protein</topology>
    </subcellularLocation>
</comment>
<feature type="transmembrane region" description="Helical" evidence="9">
    <location>
        <begin position="207"/>
        <end position="236"/>
    </location>
</feature>
<evidence type="ECO:0000256" key="4">
    <source>
        <dbReference type="ARBA" id="ARBA00022597"/>
    </source>
</evidence>
<feature type="transmembrane region" description="Helical" evidence="9">
    <location>
        <begin position="96"/>
        <end position="118"/>
    </location>
</feature>
<evidence type="ECO:0000256" key="7">
    <source>
        <dbReference type="ARBA" id="ARBA00022989"/>
    </source>
</evidence>
<dbReference type="GO" id="GO:0005886">
    <property type="term" value="C:plasma membrane"/>
    <property type="evidence" value="ECO:0007669"/>
    <property type="project" value="UniProtKB-SubCell"/>
</dbReference>
<dbReference type="PANTHER" id="PTHR32502">
    <property type="entry name" value="N-ACETYLGALACTOSAMINE PERMEASE II COMPONENT-RELATED"/>
    <property type="match status" value="1"/>
</dbReference>
<feature type="transmembrane region" description="Helical" evidence="9">
    <location>
        <begin position="32"/>
        <end position="54"/>
    </location>
</feature>
<accession>F2N8F2</accession>
<evidence type="ECO:0000256" key="3">
    <source>
        <dbReference type="ARBA" id="ARBA00022475"/>
    </source>
</evidence>
<evidence type="ECO:0000256" key="1">
    <source>
        <dbReference type="ARBA" id="ARBA00004651"/>
    </source>
</evidence>
<dbReference type="InterPro" id="IPR050303">
    <property type="entry name" value="GatZ_KbaZ_carbometab"/>
</dbReference>
<feature type="transmembrane region" description="Helical" evidence="9">
    <location>
        <begin position="139"/>
        <end position="162"/>
    </location>
</feature>
<dbReference type="EMBL" id="CP002628">
    <property type="protein sequence ID" value="AEB07335.1"/>
    <property type="molecule type" value="Genomic_DNA"/>
</dbReference>
<dbReference type="eggNOG" id="COG3715">
    <property type="taxonomic scope" value="Bacteria"/>
</dbReference>
<dbReference type="Pfam" id="PF03609">
    <property type="entry name" value="EII-Sor"/>
    <property type="match status" value="1"/>
</dbReference>
<keyword evidence="6 9" id="KW-0812">Transmembrane</keyword>
<organism evidence="10 11">
    <name type="scientific">Coriobacterium glomerans (strain ATCC 49209 / DSM 20642 / JCM 10262 / PW2)</name>
    <dbReference type="NCBI Taxonomy" id="700015"/>
    <lineage>
        <taxon>Bacteria</taxon>
        <taxon>Bacillati</taxon>
        <taxon>Actinomycetota</taxon>
        <taxon>Coriobacteriia</taxon>
        <taxon>Coriobacteriales</taxon>
        <taxon>Coriobacteriaceae</taxon>
        <taxon>Coriobacterium</taxon>
    </lineage>
</organism>
<dbReference type="KEGG" id="cgo:Corgl_1233"/>
<dbReference type="InterPro" id="IPR004700">
    <property type="entry name" value="PTS_IIC_man"/>
</dbReference>
<dbReference type="OrthoDB" id="3181549at2"/>
<dbReference type="STRING" id="700015.Corgl_1233"/>
<dbReference type="PROSITE" id="PS51106">
    <property type="entry name" value="PTS_EIIC_TYPE_4"/>
    <property type="match status" value="1"/>
</dbReference>
<evidence type="ECO:0000256" key="6">
    <source>
        <dbReference type="ARBA" id="ARBA00022692"/>
    </source>
</evidence>
<dbReference type="HOGENOM" id="CLU_069101_3_0_11"/>
<evidence type="ECO:0000256" key="8">
    <source>
        <dbReference type="ARBA" id="ARBA00023136"/>
    </source>
</evidence>
<feature type="transmembrane region" description="Helical" evidence="9">
    <location>
        <begin position="174"/>
        <end position="195"/>
    </location>
</feature>
<dbReference type="GO" id="GO:0009401">
    <property type="term" value="P:phosphoenolpyruvate-dependent sugar phosphotransferase system"/>
    <property type="evidence" value="ECO:0007669"/>
    <property type="project" value="UniProtKB-KW"/>
</dbReference>
<dbReference type="RefSeq" id="WP_013709078.1">
    <property type="nucleotide sequence ID" value="NC_015389.1"/>
</dbReference>
<dbReference type="AlphaFoldDB" id="F2N8F2"/>
<reference evidence="11" key="1">
    <citation type="journal article" date="2013" name="Stand. Genomic Sci.">
        <title>Complete genome sequence of Coriobacterium glomerans type strain (PW2(T)) from the midgut of Pyrrhocoris apterus L. (red soldier bug).</title>
        <authorList>
            <person name="Stackebrandt E."/>
            <person name="Zeytun A."/>
            <person name="Lapidus A."/>
            <person name="Nolan M."/>
            <person name="Lucas S."/>
            <person name="Hammon N."/>
            <person name="Deshpande S."/>
            <person name="Cheng J.F."/>
            <person name="Tapia R."/>
            <person name="Goodwin L.A."/>
            <person name="Pitluck S."/>
            <person name="Liolios K."/>
            <person name="Pagani I."/>
            <person name="Ivanova N."/>
            <person name="Mavromatis K."/>
            <person name="Mikhailova N."/>
            <person name="Huntemann M."/>
            <person name="Pati A."/>
            <person name="Chen A."/>
            <person name="Palaniappan K."/>
            <person name="Chang Y.J."/>
            <person name="Land M."/>
            <person name="Hauser L."/>
            <person name="Rohde M."/>
            <person name="Pukall R."/>
            <person name="Goker M."/>
            <person name="Detter J.C."/>
            <person name="Woyke T."/>
            <person name="Bristow J."/>
            <person name="Eisen J.A."/>
            <person name="Markowitz V."/>
            <person name="Hugenholtz P."/>
            <person name="Kyrpides N.C."/>
            <person name="Klenk H.P."/>
        </authorList>
    </citation>
    <scope>NUCLEOTIDE SEQUENCE</scope>
    <source>
        <strain evidence="11">ATCC 49209 / DSM 20642 / JCM 10262 / PW2</strain>
    </source>
</reference>
<evidence type="ECO:0000313" key="10">
    <source>
        <dbReference type="EMBL" id="AEB07335.1"/>
    </source>
</evidence>
<evidence type="ECO:0000256" key="2">
    <source>
        <dbReference type="ARBA" id="ARBA00022448"/>
    </source>
</evidence>
<keyword evidence="8 9" id="KW-0472">Membrane</keyword>
<keyword evidence="5" id="KW-0598">Phosphotransferase system</keyword>
<dbReference type="Proteomes" id="UP000006851">
    <property type="component" value="Chromosome"/>
</dbReference>
<keyword evidence="2" id="KW-0813">Transport</keyword>
<sequence>MIIQALLVALITTCSSWWFSHAITRSWLYPIWSGFLVGIVMGQPLQGMMIAAAINLPYIGFITAGGSMPGNPQFAGPVGTALALVSGLDVNTATTVGVILGSVTILVWTVYMSVNTFWVHMAENFLEAGNIRAMRICNYVPSFLVSALINGVPAYLVVVLGAPFGGWLQSFPQWIVDAFGVIGGLMPALGIAMLLQYLNKPKLTAFFFLGFALAQFASFSTMIITFLGVIIAVLIYNFNGFAQIEQAGE</sequence>
<gene>
    <name evidence="10" type="ordered locus">Corgl_1233</name>
</gene>
<name>F2N8F2_CORGP</name>
<keyword evidence="11" id="KW-1185">Reference proteome</keyword>
<evidence type="ECO:0000256" key="9">
    <source>
        <dbReference type="SAM" id="Phobius"/>
    </source>
</evidence>
<keyword evidence="7 9" id="KW-1133">Transmembrane helix</keyword>
<evidence type="ECO:0000313" key="11">
    <source>
        <dbReference type="Proteomes" id="UP000006851"/>
    </source>
</evidence>
<keyword evidence="4" id="KW-0762">Sugar transport</keyword>
<evidence type="ECO:0000256" key="5">
    <source>
        <dbReference type="ARBA" id="ARBA00022683"/>
    </source>
</evidence>
<protein>
    <submittedName>
        <fullName evidence="10">Phosphotransferase system PTS sorbose-specific IIC subunit</fullName>
    </submittedName>
</protein>
<proteinExistence type="predicted"/>